<keyword evidence="4" id="KW-1185">Reference proteome</keyword>
<evidence type="ECO:0000256" key="2">
    <source>
        <dbReference type="SAM" id="MobiDB-lite"/>
    </source>
</evidence>
<dbReference type="KEGG" id="pbi:103059270"/>
<name>A0A9F2R567_PYTBI</name>
<keyword evidence="5" id="KW-0378">Hydrolase</keyword>
<gene>
    <name evidence="5" type="primary">LOC103059270</name>
</gene>
<feature type="region of interest" description="Disordered" evidence="2">
    <location>
        <begin position="1"/>
        <end position="22"/>
    </location>
</feature>
<dbReference type="AlphaFoldDB" id="A0A9F2R567"/>
<dbReference type="GeneID" id="103059270"/>
<dbReference type="Proteomes" id="UP000695026">
    <property type="component" value="Unplaced"/>
</dbReference>
<protein>
    <submittedName>
        <fullName evidence="5">Disintegrin and metalloproteinase domain-containing protein 23</fullName>
    </submittedName>
</protein>
<evidence type="ECO:0000259" key="3">
    <source>
        <dbReference type="Pfam" id="PF01562"/>
    </source>
</evidence>
<dbReference type="RefSeq" id="XP_007436516.1">
    <property type="nucleotide sequence ID" value="XM_007436454.3"/>
</dbReference>
<keyword evidence="1" id="KW-1015">Disulfide bond</keyword>
<proteinExistence type="predicted"/>
<keyword evidence="5" id="KW-0645">Protease</keyword>
<dbReference type="Pfam" id="PF01562">
    <property type="entry name" value="Pep_M12B_propep"/>
    <property type="match status" value="1"/>
</dbReference>
<dbReference type="OrthoDB" id="9950504at2759"/>
<dbReference type="GO" id="GO:0008237">
    <property type="term" value="F:metallopeptidase activity"/>
    <property type="evidence" value="ECO:0007669"/>
    <property type="project" value="UniProtKB-KW"/>
</dbReference>
<evidence type="ECO:0000256" key="1">
    <source>
        <dbReference type="ARBA" id="ARBA00023157"/>
    </source>
</evidence>
<feature type="non-terminal residue" evidence="5">
    <location>
        <position position="189"/>
    </location>
</feature>
<reference evidence="5" key="1">
    <citation type="submission" date="2025-08" db="UniProtKB">
        <authorList>
            <consortium name="RefSeq"/>
        </authorList>
    </citation>
    <scope>IDENTIFICATION</scope>
    <source>
        <tissue evidence="5">Liver</tissue>
    </source>
</reference>
<dbReference type="InterPro" id="IPR002870">
    <property type="entry name" value="Peptidase_M12B_N"/>
</dbReference>
<organism evidence="4 5">
    <name type="scientific">Python bivittatus</name>
    <name type="common">Burmese python</name>
    <name type="synonym">Python molurus bivittatus</name>
    <dbReference type="NCBI Taxonomy" id="176946"/>
    <lineage>
        <taxon>Eukaryota</taxon>
        <taxon>Metazoa</taxon>
        <taxon>Chordata</taxon>
        <taxon>Craniata</taxon>
        <taxon>Vertebrata</taxon>
        <taxon>Euteleostomi</taxon>
        <taxon>Lepidosauria</taxon>
        <taxon>Squamata</taxon>
        <taxon>Bifurcata</taxon>
        <taxon>Unidentata</taxon>
        <taxon>Episquamata</taxon>
        <taxon>Toxicofera</taxon>
        <taxon>Serpentes</taxon>
        <taxon>Henophidia</taxon>
        <taxon>Pythonidae</taxon>
        <taxon>Python</taxon>
    </lineage>
</organism>
<sequence>MKPPGRSSLRQPFSGSCRHRRSSNAPFSACLARLPLLSFFHFHRFLLAFLLFCSGRPENCGVIADTAMHWNETLEKTETILANKDTAFQQTNSSSSKNNSYSSAFQKEITLPSRLVYYLNKDSESPYHILDTRTRHQQKHNKAVHLAQASFKIEAFGSKFILDLSLNNDLLSSDYVEIHYEDDKPQYSK</sequence>
<feature type="domain" description="Peptidase M12B propeptide" evidence="3">
    <location>
        <begin position="124"/>
        <end position="184"/>
    </location>
</feature>
<evidence type="ECO:0000313" key="4">
    <source>
        <dbReference type="Proteomes" id="UP000695026"/>
    </source>
</evidence>
<accession>A0A9F2R567</accession>
<keyword evidence="5" id="KW-0482">Metalloprotease</keyword>
<evidence type="ECO:0000313" key="5">
    <source>
        <dbReference type="RefSeq" id="XP_007436516.1"/>
    </source>
</evidence>